<evidence type="ECO:0000259" key="1">
    <source>
        <dbReference type="Pfam" id="PF01261"/>
    </source>
</evidence>
<dbReference type="Pfam" id="PF01261">
    <property type="entry name" value="AP_endonuc_2"/>
    <property type="match status" value="1"/>
</dbReference>
<dbReference type="InterPro" id="IPR013022">
    <property type="entry name" value="Xyl_isomerase-like_TIM-brl"/>
</dbReference>
<keyword evidence="2" id="KW-0413">Isomerase</keyword>
<dbReference type="Proteomes" id="UP001524473">
    <property type="component" value="Unassembled WGS sequence"/>
</dbReference>
<feature type="domain" description="Xylose isomerase-like TIM barrel" evidence="1">
    <location>
        <begin position="20"/>
        <end position="256"/>
    </location>
</feature>
<dbReference type="Gene3D" id="3.20.20.150">
    <property type="entry name" value="Divalent-metal-dependent TIM barrel enzymes"/>
    <property type="match status" value="1"/>
</dbReference>
<proteinExistence type="predicted"/>
<gene>
    <name evidence="2" type="ORF">NE695_09330</name>
</gene>
<sequence>MKTGISTACLYPLETEKSLELLLQLGFRLFEVFLNAEQELAPAFLKGLREKAKEYGAEFVSVHPYTSSSESLLLFGNYPRRTAEGFALYRRYLEAAAVLGAGYVVIHGQPQGHGKLSDAEYWERFGELSLLGEGLGVSPAQENVRQHRGSVPSFLQGMREALGSRCAFVLDVKQCVMSGFSIEDTARAMGNRLCHIHLSDHTAERPCLLPGEGDFDFEAFRSLLLELQYKGAVVTEVYRDNFSEPAELEKVLRYTKNVFNR</sequence>
<accession>A0ABT1RZK4</accession>
<organism evidence="2 3">
    <name type="scientific">Neglectibacter timonensis</name>
    <dbReference type="NCBI Taxonomy" id="1776382"/>
    <lineage>
        <taxon>Bacteria</taxon>
        <taxon>Bacillati</taxon>
        <taxon>Bacillota</taxon>
        <taxon>Clostridia</taxon>
        <taxon>Eubacteriales</taxon>
        <taxon>Oscillospiraceae</taxon>
        <taxon>Neglectibacter</taxon>
    </lineage>
</organism>
<reference evidence="2 3" key="1">
    <citation type="submission" date="2022-06" db="EMBL/GenBank/DDBJ databases">
        <title>Isolation of gut microbiota from human fecal samples.</title>
        <authorList>
            <person name="Pamer E.G."/>
            <person name="Barat B."/>
            <person name="Waligurski E."/>
            <person name="Medina S."/>
            <person name="Paddock L."/>
            <person name="Mostad J."/>
        </authorList>
    </citation>
    <scope>NUCLEOTIDE SEQUENCE [LARGE SCALE GENOMIC DNA]</scope>
    <source>
        <strain evidence="2 3">DFI.9.73</strain>
    </source>
</reference>
<name>A0ABT1RZK4_9FIRM</name>
<dbReference type="InterPro" id="IPR050312">
    <property type="entry name" value="IolE/XylAMocC-like"/>
</dbReference>
<evidence type="ECO:0000313" key="2">
    <source>
        <dbReference type="EMBL" id="MCQ4840115.1"/>
    </source>
</evidence>
<keyword evidence="3" id="KW-1185">Reference proteome</keyword>
<dbReference type="RefSeq" id="WP_187127771.1">
    <property type="nucleotide sequence ID" value="NZ_CABKVV010000014.1"/>
</dbReference>
<dbReference type="PANTHER" id="PTHR12110">
    <property type="entry name" value="HYDROXYPYRUVATE ISOMERASE"/>
    <property type="match status" value="1"/>
</dbReference>
<protein>
    <submittedName>
        <fullName evidence="2">Sugar phosphate isomerase/epimerase</fullName>
    </submittedName>
</protein>
<comment type="caution">
    <text evidence="2">The sequence shown here is derived from an EMBL/GenBank/DDBJ whole genome shotgun (WGS) entry which is preliminary data.</text>
</comment>
<dbReference type="InterPro" id="IPR036237">
    <property type="entry name" value="Xyl_isomerase-like_sf"/>
</dbReference>
<dbReference type="EMBL" id="JANFZH010000019">
    <property type="protein sequence ID" value="MCQ4840115.1"/>
    <property type="molecule type" value="Genomic_DNA"/>
</dbReference>
<dbReference type="PANTHER" id="PTHR12110:SF41">
    <property type="entry name" value="INOSOSE DEHYDRATASE"/>
    <property type="match status" value="1"/>
</dbReference>
<dbReference type="GO" id="GO:0016853">
    <property type="term" value="F:isomerase activity"/>
    <property type="evidence" value="ECO:0007669"/>
    <property type="project" value="UniProtKB-KW"/>
</dbReference>
<dbReference type="SUPFAM" id="SSF51658">
    <property type="entry name" value="Xylose isomerase-like"/>
    <property type="match status" value="1"/>
</dbReference>
<evidence type="ECO:0000313" key="3">
    <source>
        <dbReference type="Proteomes" id="UP001524473"/>
    </source>
</evidence>
<dbReference type="GeneID" id="90533795"/>